<dbReference type="AlphaFoldDB" id="A0A2N1MTF4"/>
<reference evidence="2 3" key="2">
    <citation type="submission" date="2017-10" db="EMBL/GenBank/DDBJ databases">
        <title>Extensive intraspecific genome diversity in a model arbuscular mycorrhizal fungus.</title>
        <authorList>
            <person name="Chen E.C.H."/>
            <person name="Morin E."/>
            <person name="Baudet D."/>
            <person name="Noel J."/>
            <person name="Ndikumana S."/>
            <person name="Charron P."/>
            <person name="St-Onge C."/>
            <person name="Giorgi J."/>
            <person name="Grigoriev I.V."/>
            <person name="Roux C."/>
            <person name="Martin F.M."/>
            <person name="Corradi N."/>
        </authorList>
    </citation>
    <scope>NUCLEOTIDE SEQUENCE [LARGE SCALE GENOMIC DNA]</scope>
    <source>
        <strain evidence="2 3">C2</strain>
    </source>
</reference>
<reference evidence="2 3" key="1">
    <citation type="submission" date="2016-04" db="EMBL/GenBank/DDBJ databases">
        <title>Genome analyses suggest a sexual origin of heterokaryosis in a supposedly ancient asexual fungus.</title>
        <authorList>
            <person name="Ropars J."/>
            <person name="Sedzielewska K."/>
            <person name="Noel J."/>
            <person name="Charron P."/>
            <person name="Farinelli L."/>
            <person name="Marton T."/>
            <person name="Kruger M."/>
            <person name="Pelin A."/>
            <person name="Brachmann A."/>
            <person name="Corradi N."/>
        </authorList>
    </citation>
    <scope>NUCLEOTIDE SEQUENCE [LARGE SCALE GENOMIC DNA]</scope>
    <source>
        <strain evidence="2 3">C2</strain>
    </source>
</reference>
<evidence type="ECO:0000256" key="1">
    <source>
        <dbReference type="SAM" id="MobiDB-lite"/>
    </source>
</evidence>
<dbReference type="VEuPathDB" id="FungiDB:RhiirA1_475572"/>
<feature type="compositionally biased region" description="Acidic residues" evidence="1">
    <location>
        <begin position="113"/>
        <end position="122"/>
    </location>
</feature>
<evidence type="ECO:0000313" key="2">
    <source>
        <dbReference type="EMBL" id="PKK64934.1"/>
    </source>
</evidence>
<proteinExistence type="predicted"/>
<comment type="caution">
    <text evidence="2">The sequence shown here is derived from an EMBL/GenBank/DDBJ whole genome shotgun (WGS) entry which is preliminary data.</text>
</comment>
<organism evidence="2 3">
    <name type="scientific">Rhizophagus irregularis</name>
    <dbReference type="NCBI Taxonomy" id="588596"/>
    <lineage>
        <taxon>Eukaryota</taxon>
        <taxon>Fungi</taxon>
        <taxon>Fungi incertae sedis</taxon>
        <taxon>Mucoromycota</taxon>
        <taxon>Glomeromycotina</taxon>
        <taxon>Glomeromycetes</taxon>
        <taxon>Glomerales</taxon>
        <taxon>Glomeraceae</taxon>
        <taxon>Rhizophagus</taxon>
    </lineage>
</organism>
<sequence>MVGLDIDDICSPSIEDKTTIGVSFDIHNPSAKDQMIIGLDFDIRNPLVDNRMMVDLEFDICNPSVKDKTMVNPDFDIHNSSIDQMIVGLRSKKKQITKKRRDINIEKANHSNDDDDDDDDNDVDKTDDHKKPEVFQSKSNLEILVAWLVNHLEILRLALEMNKTDVAISSSSKITDISIKLT</sequence>
<feature type="region of interest" description="Disordered" evidence="1">
    <location>
        <begin position="98"/>
        <end position="131"/>
    </location>
</feature>
<dbReference type="EMBL" id="LLXL01001354">
    <property type="protein sequence ID" value="PKK64934.1"/>
    <property type="molecule type" value="Genomic_DNA"/>
</dbReference>
<dbReference type="VEuPathDB" id="FungiDB:RhiirFUN_003911"/>
<gene>
    <name evidence="2" type="ORF">RhiirC2_786841</name>
</gene>
<dbReference type="VEuPathDB" id="FungiDB:FUN_010650"/>
<name>A0A2N1MTF4_9GLOM</name>
<feature type="compositionally biased region" description="Basic and acidic residues" evidence="1">
    <location>
        <begin position="102"/>
        <end position="112"/>
    </location>
</feature>
<protein>
    <submittedName>
        <fullName evidence="2">Uncharacterized protein</fullName>
    </submittedName>
</protein>
<dbReference type="Proteomes" id="UP000233469">
    <property type="component" value="Unassembled WGS sequence"/>
</dbReference>
<evidence type="ECO:0000313" key="3">
    <source>
        <dbReference type="Proteomes" id="UP000233469"/>
    </source>
</evidence>
<accession>A0A2N1MTF4</accession>